<dbReference type="GO" id="GO:0005886">
    <property type="term" value="C:plasma membrane"/>
    <property type="evidence" value="ECO:0007669"/>
    <property type="project" value="UniProtKB-SubCell"/>
</dbReference>
<evidence type="ECO:0000256" key="5">
    <source>
        <dbReference type="ARBA" id="ARBA00022741"/>
    </source>
</evidence>
<keyword evidence="7" id="KW-1133">Transmembrane helix</keyword>
<dbReference type="PROSITE" id="PS00211">
    <property type="entry name" value="ABC_TRANSPORTER_1"/>
    <property type="match status" value="1"/>
</dbReference>
<dbReference type="Gene3D" id="3.40.50.300">
    <property type="entry name" value="P-loop containing nucleotide triphosphate hydrolases"/>
    <property type="match status" value="1"/>
</dbReference>
<evidence type="ECO:0000256" key="9">
    <source>
        <dbReference type="ARBA" id="ARBA00061644"/>
    </source>
</evidence>
<evidence type="ECO:0000259" key="10">
    <source>
        <dbReference type="PROSITE" id="PS50893"/>
    </source>
</evidence>
<evidence type="ECO:0000256" key="3">
    <source>
        <dbReference type="ARBA" id="ARBA00022475"/>
    </source>
</evidence>
<dbReference type="PANTHER" id="PTHR43394:SF1">
    <property type="entry name" value="ATP-BINDING CASSETTE SUB-FAMILY B MEMBER 10, MITOCHONDRIAL"/>
    <property type="match status" value="1"/>
</dbReference>
<dbReference type="PROSITE" id="PS50893">
    <property type="entry name" value="ABC_TRANSPORTER_2"/>
    <property type="match status" value="1"/>
</dbReference>
<dbReference type="GO" id="GO:0015421">
    <property type="term" value="F:ABC-type oligopeptide transporter activity"/>
    <property type="evidence" value="ECO:0007669"/>
    <property type="project" value="TreeGrafter"/>
</dbReference>
<keyword evidence="4" id="KW-0812">Transmembrane</keyword>
<dbReference type="Proteomes" id="UP000195105">
    <property type="component" value="Unassembled WGS sequence"/>
</dbReference>
<comment type="caution">
    <text evidence="11">The sequence shown here is derived from an EMBL/GenBank/DDBJ whole genome shotgun (WGS) entry which is preliminary data.</text>
</comment>
<evidence type="ECO:0000256" key="1">
    <source>
        <dbReference type="ARBA" id="ARBA00004651"/>
    </source>
</evidence>
<feature type="domain" description="ABC transporter" evidence="10">
    <location>
        <begin position="2"/>
        <end position="235"/>
    </location>
</feature>
<keyword evidence="3" id="KW-1003">Cell membrane</keyword>
<dbReference type="InterPro" id="IPR027417">
    <property type="entry name" value="P-loop_NTPase"/>
</dbReference>
<gene>
    <name evidence="11" type="ORF">CA983_34980</name>
</gene>
<organism evidence="11 12">
    <name type="scientific">Streptomyces swartbergensis</name>
    <dbReference type="NCBI Taxonomy" id="487165"/>
    <lineage>
        <taxon>Bacteria</taxon>
        <taxon>Bacillati</taxon>
        <taxon>Actinomycetota</taxon>
        <taxon>Actinomycetes</taxon>
        <taxon>Kitasatosporales</taxon>
        <taxon>Streptomycetaceae</taxon>
        <taxon>Streptomyces</taxon>
    </lineage>
</organism>
<dbReference type="SMART" id="SM00382">
    <property type="entry name" value="AAA"/>
    <property type="match status" value="1"/>
</dbReference>
<dbReference type="GO" id="GO:0005524">
    <property type="term" value="F:ATP binding"/>
    <property type="evidence" value="ECO:0007669"/>
    <property type="project" value="UniProtKB-KW"/>
</dbReference>
<dbReference type="InterPro" id="IPR003439">
    <property type="entry name" value="ABC_transporter-like_ATP-bd"/>
</dbReference>
<keyword evidence="12" id="KW-1185">Reference proteome</keyword>
<dbReference type="EMBL" id="NGFN01000331">
    <property type="protein sequence ID" value="OUC94484.1"/>
    <property type="molecule type" value="Genomic_DNA"/>
</dbReference>
<dbReference type="AlphaFoldDB" id="A0A243RI16"/>
<evidence type="ECO:0000256" key="6">
    <source>
        <dbReference type="ARBA" id="ARBA00022840"/>
    </source>
</evidence>
<dbReference type="GO" id="GO:0016887">
    <property type="term" value="F:ATP hydrolysis activity"/>
    <property type="evidence" value="ECO:0007669"/>
    <property type="project" value="InterPro"/>
</dbReference>
<protein>
    <recommendedName>
        <fullName evidence="10">ABC transporter domain-containing protein</fullName>
    </recommendedName>
</protein>
<evidence type="ECO:0000313" key="11">
    <source>
        <dbReference type="EMBL" id="OUC94484.1"/>
    </source>
</evidence>
<keyword evidence="8" id="KW-0472">Membrane</keyword>
<keyword evidence="5" id="KW-0547">Nucleotide-binding</keyword>
<accession>A0A243RI16</accession>
<evidence type="ECO:0000313" key="12">
    <source>
        <dbReference type="Proteomes" id="UP000195105"/>
    </source>
</evidence>
<keyword evidence="6" id="KW-0067">ATP-binding</keyword>
<dbReference type="Pfam" id="PF00005">
    <property type="entry name" value="ABC_tran"/>
    <property type="match status" value="1"/>
</dbReference>
<dbReference type="PANTHER" id="PTHR43394">
    <property type="entry name" value="ATP-DEPENDENT PERMEASE MDL1, MITOCHONDRIAL"/>
    <property type="match status" value="1"/>
</dbReference>
<comment type="subcellular location">
    <subcellularLocation>
        <location evidence="1">Cell membrane</location>
        <topology evidence="1">Multi-pass membrane protein</topology>
    </subcellularLocation>
</comment>
<sequence>MLEFRNVRFRYRKRPVLRGVSFTVPPHSLVALVGKSGAGKSTLFALAERFYDPQAGTILLHGRNTTELSRDHCRAQLALVEQDAPILHGTVRDNLTYAAPDATAHDIDRVVGLVQLTDLIDRLPGGLDSDVGDRGTRLSGGERQRIALARALLTRPSLLLLDEPTAQLDAINEAALTETLDSITAQCSVLVIAHRLTTIKNADRVVLLDAGRVTAQGTPADLLKTSRLYRRLASLQLTPPTPQQSSPL</sequence>
<proteinExistence type="inferred from homology"/>
<dbReference type="InterPro" id="IPR039421">
    <property type="entry name" value="Type_1_exporter"/>
</dbReference>
<name>A0A243RI16_9ACTN</name>
<dbReference type="InterPro" id="IPR003593">
    <property type="entry name" value="AAA+_ATPase"/>
</dbReference>
<evidence type="ECO:0000256" key="8">
    <source>
        <dbReference type="ARBA" id="ARBA00023136"/>
    </source>
</evidence>
<evidence type="ECO:0000256" key="2">
    <source>
        <dbReference type="ARBA" id="ARBA00022448"/>
    </source>
</evidence>
<dbReference type="InterPro" id="IPR017871">
    <property type="entry name" value="ABC_transporter-like_CS"/>
</dbReference>
<keyword evidence="2" id="KW-0813">Transport</keyword>
<comment type="similarity">
    <text evidence="9">Belongs to the ABC transporter superfamily. Lipid exporter (TC 3.A.1.106) family.</text>
</comment>
<evidence type="ECO:0000256" key="7">
    <source>
        <dbReference type="ARBA" id="ARBA00022989"/>
    </source>
</evidence>
<dbReference type="SUPFAM" id="SSF52540">
    <property type="entry name" value="P-loop containing nucleoside triphosphate hydrolases"/>
    <property type="match status" value="1"/>
</dbReference>
<dbReference type="FunFam" id="3.40.50.300:FF:000299">
    <property type="entry name" value="ABC transporter ATP-binding protein/permease"/>
    <property type="match status" value="1"/>
</dbReference>
<evidence type="ECO:0000256" key="4">
    <source>
        <dbReference type="ARBA" id="ARBA00022692"/>
    </source>
</evidence>
<reference evidence="11 12" key="1">
    <citation type="submission" date="2017-05" db="EMBL/GenBank/DDBJ databases">
        <title>Biotechnological potential of actinobacteria isolated from South African environments.</title>
        <authorList>
            <person name="Le Roes-Hill M."/>
            <person name="Prins A."/>
            <person name="Durrell K.A."/>
        </authorList>
    </citation>
    <scope>NUCLEOTIDE SEQUENCE [LARGE SCALE GENOMIC DNA]</scope>
    <source>
        <strain evidence="11 12">HMC13</strain>
    </source>
</reference>